<comment type="similarity">
    <text evidence="1">Belongs to the bacterial sugar transferase family.</text>
</comment>
<keyword evidence="5" id="KW-1185">Reference proteome</keyword>
<comment type="caution">
    <text evidence="4">The sequence shown here is derived from an EMBL/GenBank/DDBJ whole genome shotgun (WGS) entry which is preliminary data.</text>
</comment>
<evidence type="ECO:0000313" key="4">
    <source>
        <dbReference type="EMBL" id="MXP44327.1"/>
    </source>
</evidence>
<evidence type="ECO:0000256" key="1">
    <source>
        <dbReference type="ARBA" id="ARBA00006464"/>
    </source>
</evidence>
<dbReference type="PANTHER" id="PTHR30576">
    <property type="entry name" value="COLANIC BIOSYNTHESIS UDP-GLUCOSE LIPID CARRIER TRANSFERASE"/>
    <property type="match status" value="1"/>
</dbReference>
<evidence type="ECO:0000256" key="2">
    <source>
        <dbReference type="ARBA" id="ARBA00023169"/>
    </source>
</evidence>
<sequence length="171" mass="19186">MLAISLVVLFSLGSPVIFRQRRSGKGGHRFTLVKFRSMNDRRDMAGQLLPDEERVTVSGRFLRRTRLDELPGLINVARGEMAFVGPRPLLPETIEGLGRDGRKRGRVRPGLTGWAQVNGNTLLTLKQKVELDLWYVDHHNVWLDAKILLRTVLVMVAGERVSAAAEGPQPR</sequence>
<dbReference type="GO" id="GO:0016780">
    <property type="term" value="F:phosphotransferase activity, for other substituted phosphate groups"/>
    <property type="evidence" value="ECO:0007669"/>
    <property type="project" value="TreeGrafter"/>
</dbReference>
<accession>A0A845B4I2</accession>
<keyword evidence="4" id="KW-0808">Transferase</keyword>
<reference evidence="4 5" key="1">
    <citation type="submission" date="2019-12" db="EMBL/GenBank/DDBJ databases">
        <title>Genomic-based taxomic classification of the family Erythrobacteraceae.</title>
        <authorList>
            <person name="Xu L."/>
        </authorList>
    </citation>
    <scope>NUCLEOTIDE SEQUENCE [LARGE SCALE GENOMIC DNA]</scope>
    <source>
        <strain evidence="4 5">KCTC 42453</strain>
    </source>
</reference>
<organism evidence="4 5">
    <name type="scientific">Allopontixanthobacter sediminis</name>
    <dbReference type="NCBI Taxonomy" id="1689985"/>
    <lineage>
        <taxon>Bacteria</taxon>
        <taxon>Pseudomonadati</taxon>
        <taxon>Pseudomonadota</taxon>
        <taxon>Alphaproteobacteria</taxon>
        <taxon>Sphingomonadales</taxon>
        <taxon>Erythrobacteraceae</taxon>
        <taxon>Allopontixanthobacter</taxon>
    </lineage>
</organism>
<dbReference type="PANTHER" id="PTHR30576:SF8">
    <property type="entry name" value="UNDECAPRENYL-PHOSPHATE GALACTOSE PHOSPHOTRANSFERASE"/>
    <property type="match status" value="1"/>
</dbReference>
<dbReference type="Pfam" id="PF02397">
    <property type="entry name" value="Bac_transf"/>
    <property type="match status" value="1"/>
</dbReference>
<feature type="domain" description="Bacterial sugar transferase" evidence="3">
    <location>
        <begin position="2"/>
        <end position="156"/>
    </location>
</feature>
<keyword evidence="2" id="KW-0270">Exopolysaccharide synthesis</keyword>
<dbReference type="AlphaFoldDB" id="A0A845B4I2"/>
<proteinExistence type="inferred from homology"/>
<dbReference type="OrthoDB" id="9808602at2"/>
<name>A0A845B4I2_9SPHN</name>
<dbReference type="EMBL" id="WTYL01000002">
    <property type="protein sequence ID" value="MXP44327.1"/>
    <property type="molecule type" value="Genomic_DNA"/>
</dbReference>
<dbReference type="InterPro" id="IPR003362">
    <property type="entry name" value="Bact_transf"/>
</dbReference>
<gene>
    <name evidence="4" type="ORF">GRI65_07645</name>
</gene>
<evidence type="ECO:0000259" key="3">
    <source>
        <dbReference type="Pfam" id="PF02397"/>
    </source>
</evidence>
<dbReference type="GO" id="GO:0000271">
    <property type="term" value="P:polysaccharide biosynthetic process"/>
    <property type="evidence" value="ECO:0007669"/>
    <property type="project" value="UniProtKB-KW"/>
</dbReference>
<protein>
    <submittedName>
        <fullName evidence="4">Sugar transferase</fullName>
    </submittedName>
</protein>
<dbReference type="Proteomes" id="UP000431922">
    <property type="component" value="Unassembled WGS sequence"/>
</dbReference>
<evidence type="ECO:0000313" key="5">
    <source>
        <dbReference type="Proteomes" id="UP000431922"/>
    </source>
</evidence>